<dbReference type="NCBIfam" id="NF000594">
    <property type="entry name" value="PRK00015.1-1"/>
    <property type="match status" value="1"/>
</dbReference>
<comment type="caution">
    <text evidence="18">The sequence shown here is derived from an EMBL/GenBank/DDBJ whole genome shotgun (WGS) entry which is preliminary data.</text>
</comment>
<dbReference type="Gene3D" id="3.30.420.10">
    <property type="entry name" value="Ribonuclease H-like superfamily/Ribonuclease H"/>
    <property type="match status" value="1"/>
</dbReference>
<dbReference type="GO" id="GO:0004523">
    <property type="term" value="F:RNA-DNA hybrid ribonuclease activity"/>
    <property type="evidence" value="ECO:0007669"/>
    <property type="project" value="UniProtKB-UniRule"/>
</dbReference>
<accession>A0A9W5TUA0</accession>
<keyword evidence="11 14" id="KW-0255">Endonuclease</keyword>
<keyword evidence="13 14" id="KW-0464">Manganese</keyword>
<protein>
    <recommendedName>
        <fullName evidence="7 14">Ribonuclease HII</fullName>
        <shortName evidence="14">RNase HII</shortName>
        <ecNumber evidence="6 14">3.1.26.4</ecNumber>
    </recommendedName>
</protein>
<comment type="cofactor">
    <cofactor evidence="2">
        <name>Mg(2+)</name>
        <dbReference type="ChEBI" id="CHEBI:18420"/>
    </cofactor>
</comment>
<dbReference type="GO" id="GO:0030145">
    <property type="term" value="F:manganese ion binding"/>
    <property type="evidence" value="ECO:0007669"/>
    <property type="project" value="UniProtKB-UniRule"/>
</dbReference>
<sequence>MNRKSIALLKQLFAANQINEELIAELRLDERKGVQQLVERYDRQKQKDQDLEKKFAEMCLYENRIYDNGCTYIAGMDEAGRGPLAGPVVAAAVILPRDFTLLGLNDSKQLNEATRNQFFDIIKKQAVSYGISVISNQKIDEINIFEATKLAMYEAVNQLDPIPDHILIDAVRLADLPCSSEAIVKGDQKSISIAAASILAKVTRDQIMKKIHTEFPYYDFASNMGYGTKHHLDMLLQYGISPYHRKSYAPVSNAAK</sequence>
<keyword evidence="12 14" id="KW-0378">Hydrolase</keyword>
<dbReference type="CDD" id="cd07182">
    <property type="entry name" value="RNase_HII_bacteria_HII_like"/>
    <property type="match status" value="1"/>
</dbReference>
<keyword evidence="8 14" id="KW-0963">Cytoplasm</keyword>
<evidence type="ECO:0000256" key="11">
    <source>
        <dbReference type="ARBA" id="ARBA00022759"/>
    </source>
</evidence>
<dbReference type="EMBL" id="BMJD01000002">
    <property type="protein sequence ID" value="GGB30065.1"/>
    <property type="molecule type" value="Genomic_DNA"/>
</dbReference>
<feature type="binding site" evidence="14 15">
    <location>
        <position position="77"/>
    </location>
    <ligand>
        <name>a divalent metal cation</name>
        <dbReference type="ChEBI" id="CHEBI:60240"/>
    </ligand>
</feature>
<dbReference type="NCBIfam" id="NF000595">
    <property type="entry name" value="PRK00015.1-3"/>
    <property type="match status" value="1"/>
</dbReference>
<dbReference type="InterPro" id="IPR036397">
    <property type="entry name" value="RNaseH_sf"/>
</dbReference>
<dbReference type="PANTHER" id="PTHR10954:SF18">
    <property type="entry name" value="RIBONUCLEASE HII"/>
    <property type="match status" value="1"/>
</dbReference>
<dbReference type="PANTHER" id="PTHR10954">
    <property type="entry name" value="RIBONUCLEASE H2 SUBUNIT A"/>
    <property type="match status" value="1"/>
</dbReference>
<dbReference type="EC" id="3.1.26.4" evidence="6 14"/>
<dbReference type="GO" id="GO:0005737">
    <property type="term" value="C:cytoplasm"/>
    <property type="evidence" value="ECO:0007669"/>
    <property type="project" value="UniProtKB-SubCell"/>
</dbReference>
<dbReference type="FunFam" id="3.30.420.10:FF:000006">
    <property type="entry name" value="Ribonuclease HII"/>
    <property type="match status" value="1"/>
</dbReference>
<proteinExistence type="inferred from homology"/>
<evidence type="ECO:0000256" key="3">
    <source>
        <dbReference type="ARBA" id="ARBA00004065"/>
    </source>
</evidence>
<dbReference type="InterPro" id="IPR024567">
    <property type="entry name" value="RNase_HII/HIII_dom"/>
</dbReference>
<evidence type="ECO:0000313" key="19">
    <source>
        <dbReference type="Proteomes" id="UP000621492"/>
    </source>
</evidence>
<evidence type="ECO:0000256" key="9">
    <source>
        <dbReference type="ARBA" id="ARBA00022722"/>
    </source>
</evidence>
<evidence type="ECO:0000256" key="4">
    <source>
        <dbReference type="ARBA" id="ARBA00004496"/>
    </source>
</evidence>
<evidence type="ECO:0000256" key="13">
    <source>
        <dbReference type="ARBA" id="ARBA00023211"/>
    </source>
</evidence>
<evidence type="ECO:0000313" key="18">
    <source>
        <dbReference type="EMBL" id="GGB30065.1"/>
    </source>
</evidence>
<dbReference type="RefSeq" id="WP_088050173.1">
    <property type="nucleotide sequence ID" value="NZ_BMJD01000002.1"/>
</dbReference>
<keyword evidence="10 14" id="KW-0479">Metal-binding</keyword>
<dbReference type="PROSITE" id="PS51975">
    <property type="entry name" value="RNASE_H_2"/>
    <property type="match status" value="1"/>
</dbReference>
<evidence type="ECO:0000256" key="14">
    <source>
        <dbReference type="HAMAP-Rule" id="MF_00052"/>
    </source>
</evidence>
<reference evidence="18" key="2">
    <citation type="submission" date="2020-09" db="EMBL/GenBank/DDBJ databases">
        <authorList>
            <person name="Sun Q."/>
            <person name="Zhou Y."/>
        </authorList>
    </citation>
    <scope>NUCLEOTIDE SEQUENCE</scope>
    <source>
        <strain evidence="18">CGMCC 1.15454</strain>
    </source>
</reference>
<evidence type="ECO:0000256" key="15">
    <source>
        <dbReference type="PROSITE-ProRule" id="PRU01319"/>
    </source>
</evidence>
<dbReference type="Proteomes" id="UP000621492">
    <property type="component" value="Unassembled WGS sequence"/>
</dbReference>
<dbReference type="HAMAP" id="MF_00052_B">
    <property type="entry name" value="RNase_HII_B"/>
    <property type="match status" value="1"/>
</dbReference>
<dbReference type="InterPro" id="IPR022898">
    <property type="entry name" value="RNase_HII"/>
</dbReference>
<evidence type="ECO:0000256" key="16">
    <source>
        <dbReference type="RuleBase" id="RU003515"/>
    </source>
</evidence>
<dbReference type="Pfam" id="PF01351">
    <property type="entry name" value="RNase_HII"/>
    <property type="match status" value="1"/>
</dbReference>
<comment type="function">
    <text evidence="3 14 16">Endonuclease that specifically degrades the RNA of RNA-DNA hybrids.</text>
</comment>
<evidence type="ECO:0000256" key="10">
    <source>
        <dbReference type="ARBA" id="ARBA00022723"/>
    </source>
</evidence>
<evidence type="ECO:0000256" key="6">
    <source>
        <dbReference type="ARBA" id="ARBA00012180"/>
    </source>
</evidence>
<dbReference type="GO" id="GO:0003723">
    <property type="term" value="F:RNA binding"/>
    <property type="evidence" value="ECO:0007669"/>
    <property type="project" value="UniProtKB-UniRule"/>
</dbReference>
<dbReference type="GO" id="GO:0043137">
    <property type="term" value="P:DNA replication, removal of RNA primer"/>
    <property type="evidence" value="ECO:0007669"/>
    <property type="project" value="TreeGrafter"/>
</dbReference>
<keyword evidence="9 14" id="KW-0540">Nuclease</keyword>
<organism evidence="18 19">
    <name type="scientific">Lentibacillus populi</name>
    <dbReference type="NCBI Taxonomy" id="1827502"/>
    <lineage>
        <taxon>Bacteria</taxon>
        <taxon>Bacillati</taxon>
        <taxon>Bacillota</taxon>
        <taxon>Bacilli</taxon>
        <taxon>Bacillales</taxon>
        <taxon>Bacillaceae</taxon>
        <taxon>Lentibacillus</taxon>
    </lineage>
</organism>
<reference evidence="18" key="1">
    <citation type="journal article" date="2014" name="Int. J. Syst. Evol. Microbiol.">
        <title>Complete genome sequence of Corynebacterium casei LMG S-19264T (=DSM 44701T), isolated from a smear-ripened cheese.</title>
        <authorList>
            <consortium name="US DOE Joint Genome Institute (JGI-PGF)"/>
            <person name="Walter F."/>
            <person name="Albersmeier A."/>
            <person name="Kalinowski J."/>
            <person name="Ruckert C."/>
        </authorList>
    </citation>
    <scope>NUCLEOTIDE SEQUENCE</scope>
    <source>
        <strain evidence="18">CGMCC 1.15454</strain>
    </source>
</reference>
<dbReference type="GO" id="GO:0032299">
    <property type="term" value="C:ribonuclease H2 complex"/>
    <property type="evidence" value="ECO:0007669"/>
    <property type="project" value="TreeGrafter"/>
</dbReference>
<feature type="binding site" evidence="14 15">
    <location>
        <position position="169"/>
    </location>
    <ligand>
        <name>a divalent metal cation</name>
        <dbReference type="ChEBI" id="CHEBI:60240"/>
    </ligand>
</feature>
<dbReference type="AlphaFoldDB" id="A0A9W5TUA0"/>
<dbReference type="GO" id="GO:0006298">
    <property type="term" value="P:mismatch repair"/>
    <property type="evidence" value="ECO:0007669"/>
    <property type="project" value="TreeGrafter"/>
</dbReference>
<evidence type="ECO:0000256" key="7">
    <source>
        <dbReference type="ARBA" id="ARBA00019179"/>
    </source>
</evidence>
<evidence type="ECO:0000256" key="1">
    <source>
        <dbReference type="ARBA" id="ARBA00000077"/>
    </source>
</evidence>
<comment type="catalytic activity">
    <reaction evidence="1 14 15 16">
        <text>Endonucleolytic cleavage to 5'-phosphomonoester.</text>
        <dbReference type="EC" id="3.1.26.4"/>
    </reaction>
</comment>
<gene>
    <name evidence="14 18" type="primary">rnhB</name>
    <name evidence="18" type="ORF">GCM10011409_04280</name>
</gene>
<evidence type="ECO:0000256" key="5">
    <source>
        <dbReference type="ARBA" id="ARBA00007383"/>
    </source>
</evidence>
<name>A0A9W5TUA0_9BACI</name>
<dbReference type="InterPro" id="IPR001352">
    <property type="entry name" value="RNase_HII/HIII"/>
</dbReference>
<feature type="binding site" evidence="14 15">
    <location>
        <position position="78"/>
    </location>
    <ligand>
        <name>a divalent metal cation</name>
        <dbReference type="ChEBI" id="CHEBI:60240"/>
    </ligand>
</feature>
<comment type="subcellular location">
    <subcellularLocation>
        <location evidence="4 14">Cytoplasm</location>
    </subcellularLocation>
</comment>
<comment type="cofactor">
    <cofactor evidence="14 15">
        <name>Mn(2+)</name>
        <dbReference type="ChEBI" id="CHEBI:29035"/>
    </cofactor>
    <cofactor evidence="14 15">
        <name>Mg(2+)</name>
        <dbReference type="ChEBI" id="CHEBI:18420"/>
    </cofactor>
    <text evidence="14 15">Manganese or magnesium. Binds 1 divalent metal ion per monomer in the absence of substrate. May bind a second metal ion after substrate binding.</text>
</comment>
<dbReference type="InterPro" id="IPR012337">
    <property type="entry name" value="RNaseH-like_sf"/>
</dbReference>
<feature type="domain" description="RNase H type-2" evidence="17">
    <location>
        <begin position="71"/>
        <end position="256"/>
    </location>
</feature>
<keyword evidence="19" id="KW-1185">Reference proteome</keyword>
<evidence type="ECO:0000256" key="2">
    <source>
        <dbReference type="ARBA" id="ARBA00001946"/>
    </source>
</evidence>
<evidence type="ECO:0000256" key="8">
    <source>
        <dbReference type="ARBA" id="ARBA00022490"/>
    </source>
</evidence>
<dbReference type="SUPFAM" id="SSF53098">
    <property type="entry name" value="Ribonuclease H-like"/>
    <property type="match status" value="1"/>
</dbReference>
<evidence type="ECO:0000256" key="12">
    <source>
        <dbReference type="ARBA" id="ARBA00022801"/>
    </source>
</evidence>
<comment type="similarity">
    <text evidence="5 14 16">Belongs to the RNase HII family.</text>
</comment>
<evidence type="ECO:0000259" key="17">
    <source>
        <dbReference type="PROSITE" id="PS51975"/>
    </source>
</evidence>